<keyword evidence="2 5" id="KW-0812">Transmembrane</keyword>
<dbReference type="PROSITE" id="PS51469">
    <property type="entry name" value="SUN"/>
    <property type="match status" value="1"/>
</dbReference>
<dbReference type="Gene3D" id="2.60.120.260">
    <property type="entry name" value="Galactose-binding domain-like"/>
    <property type="match status" value="1"/>
</dbReference>
<dbReference type="GO" id="GO:0034993">
    <property type="term" value="C:meiotic nuclear membrane microtubule tethering complex"/>
    <property type="evidence" value="ECO:0007669"/>
    <property type="project" value="TreeGrafter"/>
</dbReference>
<evidence type="ECO:0000259" key="6">
    <source>
        <dbReference type="PROSITE" id="PS51469"/>
    </source>
</evidence>
<name>A0AAD4NIL8_9BILA</name>
<protein>
    <submittedName>
        <fullName evidence="7">SUN domain-containing protein 2</fullName>
    </submittedName>
</protein>
<feature type="transmembrane region" description="Helical" evidence="5">
    <location>
        <begin position="73"/>
        <end position="92"/>
    </location>
</feature>
<dbReference type="AlphaFoldDB" id="A0AAD4NIL8"/>
<evidence type="ECO:0000313" key="8">
    <source>
        <dbReference type="Proteomes" id="UP001201812"/>
    </source>
</evidence>
<feature type="domain" description="SUN" evidence="6">
    <location>
        <begin position="202"/>
        <end position="362"/>
    </location>
</feature>
<keyword evidence="8" id="KW-1185">Reference proteome</keyword>
<keyword evidence="4 5" id="KW-0472">Membrane</keyword>
<dbReference type="PANTHER" id="PTHR12911:SF8">
    <property type="entry name" value="KLAROID PROTEIN-RELATED"/>
    <property type="match status" value="1"/>
</dbReference>
<evidence type="ECO:0000313" key="7">
    <source>
        <dbReference type="EMBL" id="KAI1726322.1"/>
    </source>
</evidence>
<evidence type="ECO:0000256" key="5">
    <source>
        <dbReference type="SAM" id="Phobius"/>
    </source>
</evidence>
<organism evidence="7 8">
    <name type="scientific">Ditylenchus destructor</name>
    <dbReference type="NCBI Taxonomy" id="166010"/>
    <lineage>
        <taxon>Eukaryota</taxon>
        <taxon>Metazoa</taxon>
        <taxon>Ecdysozoa</taxon>
        <taxon>Nematoda</taxon>
        <taxon>Chromadorea</taxon>
        <taxon>Rhabditida</taxon>
        <taxon>Tylenchina</taxon>
        <taxon>Tylenchomorpha</taxon>
        <taxon>Sphaerularioidea</taxon>
        <taxon>Anguinidae</taxon>
        <taxon>Anguininae</taxon>
        <taxon>Ditylenchus</taxon>
    </lineage>
</organism>
<sequence length="362" mass="42158">MQQSRDEPTFWAQRNSSNFNPSLKDMRFLDDEDNTVTFRTYEYQTDSDDQASQRNTVAKIRNFGRSFLCWKWWFLYVLIPVTLSYLGARAFYAYTMMTMDESYSNDVMLNNQARYEDLEKMITYVRTELSAIQDIVQSKLNQIVSKLDDKYESKLPSVESSRYECVPDNQSAFFEFLSVLLDKKLQRMKVDPVGLPDYALSFSGAKIVDNSPTYMNGAKKRGPFGMQLFYEVRTPEIVLEKSAESVMPNNCWAFKSQSGFITIELSRQIFVTAISYEHAPIRILPPDELRNAPRTVELWGGLQPNTDVYLGRFSYEVPEYGATIHTLKEPKPAKFVKFNVLENHGEEEYTCLYRIRVYGYLF</sequence>
<evidence type="ECO:0000256" key="1">
    <source>
        <dbReference type="ARBA" id="ARBA00004370"/>
    </source>
</evidence>
<dbReference type="PANTHER" id="PTHR12911">
    <property type="entry name" value="SAD1/UNC-84-LIKE PROTEIN-RELATED"/>
    <property type="match status" value="1"/>
</dbReference>
<dbReference type="Proteomes" id="UP001201812">
    <property type="component" value="Unassembled WGS sequence"/>
</dbReference>
<evidence type="ECO:0000256" key="4">
    <source>
        <dbReference type="ARBA" id="ARBA00023136"/>
    </source>
</evidence>
<dbReference type="EMBL" id="JAKKPZ010000002">
    <property type="protein sequence ID" value="KAI1726322.1"/>
    <property type="molecule type" value="Genomic_DNA"/>
</dbReference>
<dbReference type="SUPFAM" id="SSF49785">
    <property type="entry name" value="Galactose-binding domain-like"/>
    <property type="match status" value="1"/>
</dbReference>
<proteinExistence type="predicted"/>
<comment type="subcellular location">
    <subcellularLocation>
        <location evidence="1">Membrane</location>
    </subcellularLocation>
</comment>
<dbReference type="Pfam" id="PF07738">
    <property type="entry name" value="Sad1_UNC"/>
    <property type="match status" value="1"/>
</dbReference>
<gene>
    <name evidence="7" type="ORF">DdX_03036</name>
</gene>
<keyword evidence="3 5" id="KW-1133">Transmembrane helix</keyword>
<dbReference type="InterPro" id="IPR008979">
    <property type="entry name" value="Galactose-bd-like_sf"/>
</dbReference>
<dbReference type="InterPro" id="IPR045119">
    <property type="entry name" value="SUN1-5"/>
</dbReference>
<evidence type="ECO:0000256" key="2">
    <source>
        <dbReference type="ARBA" id="ARBA00022692"/>
    </source>
</evidence>
<dbReference type="InterPro" id="IPR012919">
    <property type="entry name" value="SUN_dom"/>
</dbReference>
<accession>A0AAD4NIL8</accession>
<dbReference type="GO" id="GO:0043495">
    <property type="term" value="F:protein-membrane adaptor activity"/>
    <property type="evidence" value="ECO:0007669"/>
    <property type="project" value="TreeGrafter"/>
</dbReference>
<comment type="caution">
    <text evidence="7">The sequence shown here is derived from an EMBL/GenBank/DDBJ whole genome shotgun (WGS) entry which is preliminary data.</text>
</comment>
<evidence type="ECO:0000256" key="3">
    <source>
        <dbReference type="ARBA" id="ARBA00022989"/>
    </source>
</evidence>
<reference evidence="7" key="1">
    <citation type="submission" date="2022-01" db="EMBL/GenBank/DDBJ databases">
        <title>Genome Sequence Resource for Two Populations of Ditylenchus destructor, the Migratory Endoparasitic Phytonematode.</title>
        <authorList>
            <person name="Zhang H."/>
            <person name="Lin R."/>
            <person name="Xie B."/>
        </authorList>
    </citation>
    <scope>NUCLEOTIDE SEQUENCE</scope>
    <source>
        <strain evidence="7">BazhouSP</strain>
    </source>
</reference>